<accession>A0A922SNA5</accession>
<dbReference type="EMBL" id="JACEFF010000104">
    <property type="protein sequence ID" value="KAH9644000.1"/>
    <property type="molecule type" value="Genomic_DNA"/>
</dbReference>
<sequence>MFSAYEDDLENGKLVQFAELLKTDVATVSSQPTSLIPAFHFNIPCDKTTPAAQLEVFPPSTSPSNMQ</sequence>
<organism evidence="1 2">
    <name type="scientific">Spodoptera exigua</name>
    <name type="common">Beet armyworm</name>
    <name type="synonym">Noctua fulgens</name>
    <dbReference type="NCBI Taxonomy" id="7107"/>
    <lineage>
        <taxon>Eukaryota</taxon>
        <taxon>Metazoa</taxon>
        <taxon>Ecdysozoa</taxon>
        <taxon>Arthropoda</taxon>
        <taxon>Hexapoda</taxon>
        <taxon>Insecta</taxon>
        <taxon>Pterygota</taxon>
        <taxon>Neoptera</taxon>
        <taxon>Endopterygota</taxon>
        <taxon>Lepidoptera</taxon>
        <taxon>Glossata</taxon>
        <taxon>Ditrysia</taxon>
        <taxon>Noctuoidea</taxon>
        <taxon>Noctuidae</taxon>
        <taxon>Amphipyrinae</taxon>
        <taxon>Spodoptera</taxon>
    </lineage>
</organism>
<name>A0A922SNA5_SPOEX</name>
<evidence type="ECO:0000313" key="1">
    <source>
        <dbReference type="EMBL" id="KAH9644000.1"/>
    </source>
</evidence>
<comment type="caution">
    <text evidence="1">The sequence shown here is derived from an EMBL/GenBank/DDBJ whole genome shotgun (WGS) entry which is preliminary data.</text>
</comment>
<protein>
    <submittedName>
        <fullName evidence="1">Uncharacterized protein</fullName>
    </submittedName>
</protein>
<dbReference type="AlphaFoldDB" id="A0A922SNA5"/>
<gene>
    <name evidence="1" type="ORF">HF086_004261</name>
</gene>
<proteinExistence type="predicted"/>
<reference evidence="1" key="1">
    <citation type="journal article" date="2021" name="G3 (Bethesda)">
        <title>Genome and transcriptome analysis of the beet armyworm Spodoptera exigua reveals targets for pest control. .</title>
        <authorList>
            <person name="Simon S."/>
            <person name="Breeschoten T."/>
            <person name="Jansen H.J."/>
            <person name="Dirks R.P."/>
            <person name="Schranz M.E."/>
            <person name="Ros V.I.D."/>
        </authorList>
    </citation>
    <scope>NUCLEOTIDE SEQUENCE</scope>
    <source>
        <strain evidence="1">TB_SE_WUR_2020</strain>
    </source>
</reference>
<evidence type="ECO:0000313" key="2">
    <source>
        <dbReference type="Proteomes" id="UP000814243"/>
    </source>
</evidence>
<dbReference type="Proteomes" id="UP000814243">
    <property type="component" value="Unassembled WGS sequence"/>
</dbReference>